<protein>
    <submittedName>
        <fullName evidence="2">Uncharacterized protein</fullName>
    </submittedName>
</protein>
<accession>A0A1G2LTD0</accession>
<feature type="transmembrane region" description="Helical" evidence="1">
    <location>
        <begin position="12"/>
        <end position="34"/>
    </location>
</feature>
<dbReference type="AlphaFoldDB" id="A0A1G2LTD0"/>
<evidence type="ECO:0000313" key="3">
    <source>
        <dbReference type="Proteomes" id="UP000177171"/>
    </source>
</evidence>
<keyword evidence="1" id="KW-0812">Transmembrane</keyword>
<gene>
    <name evidence="2" type="ORF">A3G49_04225</name>
</gene>
<comment type="caution">
    <text evidence="2">The sequence shown here is derived from an EMBL/GenBank/DDBJ whole genome shotgun (WGS) entry which is preliminary data.</text>
</comment>
<sequence length="118" mass="13621">MREYICCVIANRFTLLGYVSLIILIVVLAINTFWLDLFHAYTETFIGVIILLFFAACFLLMATGFGFLTYDYFKRTLKIIKHRGHLPNDLKNYESQPYCVSVGIRLALQQAGMNDLLR</sequence>
<dbReference type="Proteomes" id="UP000177171">
    <property type="component" value="Unassembled WGS sequence"/>
</dbReference>
<dbReference type="EMBL" id="MHQY01000001">
    <property type="protein sequence ID" value="OHA14867.1"/>
    <property type="molecule type" value="Genomic_DNA"/>
</dbReference>
<reference evidence="2 3" key="1">
    <citation type="journal article" date="2016" name="Nat. Commun.">
        <title>Thousands of microbial genomes shed light on interconnected biogeochemical processes in an aquifer system.</title>
        <authorList>
            <person name="Anantharaman K."/>
            <person name="Brown C.T."/>
            <person name="Hug L.A."/>
            <person name="Sharon I."/>
            <person name="Castelle C.J."/>
            <person name="Probst A.J."/>
            <person name="Thomas B.C."/>
            <person name="Singh A."/>
            <person name="Wilkins M.J."/>
            <person name="Karaoz U."/>
            <person name="Brodie E.L."/>
            <person name="Williams K.H."/>
            <person name="Hubbard S.S."/>
            <person name="Banfield J.F."/>
        </authorList>
    </citation>
    <scope>NUCLEOTIDE SEQUENCE [LARGE SCALE GENOMIC DNA]</scope>
</reference>
<proteinExistence type="predicted"/>
<evidence type="ECO:0000256" key="1">
    <source>
        <dbReference type="SAM" id="Phobius"/>
    </source>
</evidence>
<keyword evidence="1" id="KW-0472">Membrane</keyword>
<evidence type="ECO:0000313" key="2">
    <source>
        <dbReference type="EMBL" id="OHA14867.1"/>
    </source>
</evidence>
<organism evidence="2 3">
    <name type="scientific">Candidatus Sungbacteria bacterium RIFCSPLOWO2_12_FULL_41_11</name>
    <dbReference type="NCBI Taxonomy" id="1802286"/>
    <lineage>
        <taxon>Bacteria</taxon>
        <taxon>Candidatus Sungiibacteriota</taxon>
    </lineage>
</organism>
<feature type="transmembrane region" description="Helical" evidence="1">
    <location>
        <begin position="46"/>
        <end position="73"/>
    </location>
</feature>
<name>A0A1G2LTD0_9BACT</name>
<keyword evidence="1" id="KW-1133">Transmembrane helix</keyword>